<dbReference type="AlphaFoldDB" id="A0AAV7UD21"/>
<keyword evidence="3" id="KW-1185">Reference proteome</keyword>
<feature type="region of interest" description="Disordered" evidence="1">
    <location>
        <begin position="1"/>
        <end position="62"/>
    </location>
</feature>
<comment type="caution">
    <text evidence="2">The sequence shown here is derived from an EMBL/GenBank/DDBJ whole genome shotgun (WGS) entry which is preliminary data.</text>
</comment>
<sequence length="102" mass="11223">MDGYQYGCEEHDSGTTRPLGPGYNKRIIRTDSGGRNKAWSPKQLGSNCTPRQSGAPKCEERSTVVRTARVQLHTKAVTGMQWQGAQYGGDDRSGPDKVLLRL</sequence>
<organism evidence="2 3">
    <name type="scientific">Pleurodeles waltl</name>
    <name type="common">Iberian ribbed newt</name>
    <dbReference type="NCBI Taxonomy" id="8319"/>
    <lineage>
        <taxon>Eukaryota</taxon>
        <taxon>Metazoa</taxon>
        <taxon>Chordata</taxon>
        <taxon>Craniata</taxon>
        <taxon>Vertebrata</taxon>
        <taxon>Euteleostomi</taxon>
        <taxon>Amphibia</taxon>
        <taxon>Batrachia</taxon>
        <taxon>Caudata</taxon>
        <taxon>Salamandroidea</taxon>
        <taxon>Salamandridae</taxon>
        <taxon>Pleurodelinae</taxon>
        <taxon>Pleurodeles</taxon>
    </lineage>
</organism>
<name>A0AAV7UD21_PLEWA</name>
<feature type="compositionally biased region" description="Polar residues" evidence="1">
    <location>
        <begin position="43"/>
        <end position="52"/>
    </location>
</feature>
<dbReference type="Proteomes" id="UP001066276">
    <property type="component" value="Chromosome 3_1"/>
</dbReference>
<proteinExistence type="predicted"/>
<accession>A0AAV7UD21</accession>
<evidence type="ECO:0000256" key="1">
    <source>
        <dbReference type="SAM" id="MobiDB-lite"/>
    </source>
</evidence>
<gene>
    <name evidence="2" type="ORF">NDU88_003192</name>
</gene>
<reference evidence="2" key="1">
    <citation type="journal article" date="2022" name="bioRxiv">
        <title>Sequencing and chromosome-scale assembly of the giantPleurodeles waltlgenome.</title>
        <authorList>
            <person name="Brown T."/>
            <person name="Elewa A."/>
            <person name="Iarovenko S."/>
            <person name="Subramanian E."/>
            <person name="Araus A.J."/>
            <person name="Petzold A."/>
            <person name="Susuki M."/>
            <person name="Suzuki K.-i.T."/>
            <person name="Hayashi T."/>
            <person name="Toyoda A."/>
            <person name="Oliveira C."/>
            <person name="Osipova E."/>
            <person name="Leigh N.D."/>
            <person name="Simon A."/>
            <person name="Yun M.H."/>
        </authorList>
    </citation>
    <scope>NUCLEOTIDE SEQUENCE</scope>
    <source>
        <strain evidence="2">20211129_DDA</strain>
        <tissue evidence="2">Liver</tissue>
    </source>
</reference>
<evidence type="ECO:0000313" key="2">
    <source>
        <dbReference type="EMBL" id="KAJ1186411.1"/>
    </source>
</evidence>
<evidence type="ECO:0000313" key="3">
    <source>
        <dbReference type="Proteomes" id="UP001066276"/>
    </source>
</evidence>
<protein>
    <submittedName>
        <fullName evidence="2">Uncharacterized protein</fullName>
    </submittedName>
</protein>
<dbReference type="EMBL" id="JANPWB010000005">
    <property type="protein sequence ID" value="KAJ1186411.1"/>
    <property type="molecule type" value="Genomic_DNA"/>
</dbReference>